<reference evidence="10" key="1">
    <citation type="journal article" date="2014" name="Int. J. Syst. Evol. Microbiol.">
        <title>Complete genome sequence of Corynebacterium casei LMG S-19264T (=DSM 44701T), isolated from a smear-ripened cheese.</title>
        <authorList>
            <consortium name="US DOE Joint Genome Institute (JGI-PGF)"/>
            <person name="Walter F."/>
            <person name="Albersmeier A."/>
            <person name="Kalinowski J."/>
            <person name="Ruckert C."/>
        </authorList>
    </citation>
    <scope>NUCLEOTIDE SEQUENCE</scope>
    <source>
        <strain evidence="10">KCTC 12344</strain>
    </source>
</reference>
<dbReference type="EMBL" id="BMWW01000011">
    <property type="protein sequence ID" value="GGZ07855.1"/>
    <property type="molecule type" value="Genomic_DNA"/>
</dbReference>
<dbReference type="Pfam" id="PF00202">
    <property type="entry name" value="Aminotran_3"/>
    <property type="match status" value="1"/>
</dbReference>
<name>A0AA88CAS9_9BURK</name>
<keyword evidence="6 10" id="KW-0808">Transferase</keyword>
<dbReference type="PROSITE" id="PS00600">
    <property type="entry name" value="AA_TRANSFER_CLASS_3"/>
    <property type="match status" value="1"/>
</dbReference>
<dbReference type="NCBIfam" id="NF005685">
    <property type="entry name" value="PRK07483.1"/>
    <property type="match status" value="1"/>
</dbReference>
<dbReference type="EC" id="2.6.1.76" evidence="4"/>
<dbReference type="InterPro" id="IPR015422">
    <property type="entry name" value="PyrdxlP-dep_Trfase_small"/>
</dbReference>
<dbReference type="GO" id="GO:0030170">
    <property type="term" value="F:pyridoxal phosphate binding"/>
    <property type="evidence" value="ECO:0007669"/>
    <property type="project" value="InterPro"/>
</dbReference>
<dbReference type="SUPFAM" id="SSF53383">
    <property type="entry name" value="PLP-dependent transferases"/>
    <property type="match status" value="1"/>
</dbReference>
<dbReference type="CDD" id="cd00610">
    <property type="entry name" value="OAT_like"/>
    <property type="match status" value="1"/>
</dbReference>
<evidence type="ECO:0000313" key="10">
    <source>
        <dbReference type="EMBL" id="GGZ07855.1"/>
    </source>
</evidence>
<accession>A0AA88CAS9</accession>
<dbReference type="GO" id="GO:0005829">
    <property type="term" value="C:cytosol"/>
    <property type="evidence" value="ECO:0007669"/>
    <property type="project" value="TreeGrafter"/>
</dbReference>
<dbReference type="GO" id="GO:0045303">
    <property type="term" value="F:diaminobutyrate-2-oxoglutarate transaminase activity"/>
    <property type="evidence" value="ECO:0007669"/>
    <property type="project" value="UniProtKB-EC"/>
</dbReference>
<comment type="catalytic activity">
    <reaction evidence="8">
        <text>L-2,4-diaminobutanoate + 2-oxoglutarate = L-aspartate 4-semialdehyde + L-glutamate</text>
        <dbReference type="Rhea" id="RHEA:11160"/>
        <dbReference type="ChEBI" id="CHEBI:16810"/>
        <dbReference type="ChEBI" id="CHEBI:29985"/>
        <dbReference type="ChEBI" id="CHEBI:58761"/>
        <dbReference type="ChEBI" id="CHEBI:537519"/>
        <dbReference type="EC" id="2.6.1.76"/>
    </reaction>
</comment>
<dbReference type="InterPro" id="IPR015424">
    <property type="entry name" value="PyrdxlP-dep_Trfase"/>
</dbReference>
<proteinExistence type="inferred from homology"/>
<organism evidence="10 11">
    <name type="scientific">Pseudoduganella plicata</name>
    <dbReference type="NCBI Taxonomy" id="321984"/>
    <lineage>
        <taxon>Bacteria</taxon>
        <taxon>Pseudomonadati</taxon>
        <taxon>Pseudomonadota</taxon>
        <taxon>Betaproteobacteria</taxon>
        <taxon>Burkholderiales</taxon>
        <taxon>Oxalobacteraceae</taxon>
        <taxon>Telluria group</taxon>
        <taxon>Pseudoduganella</taxon>
    </lineage>
</organism>
<comment type="caution">
    <text evidence="10">The sequence shown here is derived from an EMBL/GenBank/DDBJ whole genome shotgun (WGS) entry which is preliminary data.</text>
</comment>
<sequence>MREIFAYSKVKIKVHAQAAGYCLDSPHPEREETMTQLIHRNLRITPPSAVCAFGMYVRDSDGNTYLDASGGAAVSSLGHSHPDVLAAMQAQLATTAYAHSAFFTTDVAEELATCLAQNAPGDLNNVYLVSGGSEAIETSLKLARQYFVENGEPERRVFIARRQSYHGNTLGALALGGNEWRRKPFAPLLMDVARVSPCYDYRERPASQDVQDYTAGLLVELEHRILDLGPQNVIGFCAEPVVGATLGAVAATPGYFKGVRALCDKYGILFIADEVMCGMGRTGTLYAIEQEGVVPDIVALGKGLAAGYQPVGAVLARDHIVERLRAGSGVFQHGHTYNAHPVAAAAALAVQKVIRRDALLSAVTMRGTALRRMLRDAFGNHPNVGDIRGRGLFVGLELVQERETKRPFDPDLKLHAAVKTAAMACGLMVYPMGGTADGRRGDHILLAPPFIATEADLGQIVARLSDALARALEAIRPRS</sequence>
<dbReference type="InterPro" id="IPR005814">
    <property type="entry name" value="Aminotrans_3"/>
</dbReference>
<evidence type="ECO:0000256" key="6">
    <source>
        <dbReference type="ARBA" id="ARBA00022576"/>
    </source>
</evidence>
<reference evidence="10" key="2">
    <citation type="submission" date="2022-12" db="EMBL/GenBank/DDBJ databases">
        <authorList>
            <person name="Sun Q."/>
            <person name="Kim S."/>
        </authorList>
    </citation>
    <scope>NUCLEOTIDE SEQUENCE</scope>
    <source>
        <strain evidence="10">KCTC 12344</strain>
    </source>
</reference>
<dbReference type="FunFam" id="3.40.640.10:FF:000004">
    <property type="entry name" value="Acetylornithine aminotransferase"/>
    <property type="match status" value="1"/>
</dbReference>
<evidence type="ECO:0000256" key="3">
    <source>
        <dbReference type="ARBA" id="ARBA00008954"/>
    </source>
</evidence>
<gene>
    <name evidence="10" type="ORF">GCM10007388_46690</name>
</gene>
<evidence type="ECO:0000256" key="5">
    <source>
        <dbReference type="ARBA" id="ARBA00014798"/>
    </source>
</evidence>
<evidence type="ECO:0000256" key="7">
    <source>
        <dbReference type="ARBA" id="ARBA00022898"/>
    </source>
</evidence>
<keyword evidence="6 10" id="KW-0032">Aminotransferase</keyword>
<dbReference type="AlphaFoldDB" id="A0AA88CAS9"/>
<comment type="cofactor">
    <cofactor evidence="1">
        <name>pyridoxal 5'-phosphate</name>
        <dbReference type="ChEBI" id="CHEBI:597326"/>
    </cofactor>
</comment>
<keyword evidence="7 9" id="KW-0663">Pyridoxal phosphate</keyword>
<evidence type="ECO:0000313" key="11">
    <source>
        <dbReference type="Proteomes" id="UP000619512"/>
    </source>
</evidence>
<dbReference type="Proteomes" id="UP000619512">
    <property type="component" value="Unassembled WGS sequence"/>
</dbReference>
<dbReference type="InterPro" id="IPR015421">
    <property type="entry name" value="PyrdxlP-dep_Trfase_major"/>
</dbReference>
<evidence type="ECO:0000256" key="8">
    <source>
        <dbReference type="ARBA" id="ARBA00049111"/>
    </source>
</evidence>
<protein>
    <recommendedName>
        <fullName evidence="5">Diaminobutyrate--2-oxoglutarate transaminase</fullName>
        <ecNumber evidence="4">2.6.1.76</ecNumber>
    </recommendedName>
</protein>
<comment type="similarity">
    <text evidence="3 9">Belongs to the class-III pyridoxal-phosphate-dependent aminotransferase family.</text>
</comment>
<evidence type="ECO:0000256" key="4">
    <source>
        <dbReference type="ARBA" id="ARBA00013155"/>
    </source>
</evidence>
<evidence type="ECO:0000256" key="2">
    <source>
        <dbReference type="ARBA" id="ARBA00004946"/>
    </source>
</evidence>
<evidence type="ECO:0000256" key="9">
    <source>
        <dbReference type="RuleBase" id="RU003560"/>
    </source>
</evidence>
<dbReference type="InterPro" id="IPR049704">
    <property type="entry name" value="Aminotrans_3_PPA_site"/>
</dbReference>
<evidence type="ECO:0000256" key="1">
    <source>
        <dbReference type="ARBA" id="ARBA00001933"/>
    </source>
</evidence>
<dbReference type="PANTHER" id="PTHR43094:SF1">
    <property type="entry name" value="AMINOTRANSFERASE CLASS-III"/>
    <property type="match status" value="1"/>
</dbReference>
<comment type="pathway">
    <text evidence="2">Amine and polyamine biosynthesis; ectoine biosynthesis; L-ectoine from L-aspartate 4-semialdehyde: step 1/3.</text>
</comment>
<dbReference type="Gene3D" id="3.90.1150.10">
    <property type="entry name" value="Aspartate Aminotransferase, domain 1"/>
    <property type="match status" value="1"/>
</dbReference>
<dbReference type="PANTHER" id="PTHR43094">
    <property type="entry name" value="AMINOTRANSFERASE"/>
    <property type="match status" value="1"/>
</dbReference>
<dbReference type="Gene3D" id="3.40.640.10">
    <property type="entry name" value="Type I PLP-dependent aspartate aminotransferase-like (Major domain)"/>
    <property type="match status" value="1"/>
</dbReference>